<dbReference type="InterPro" id="IPR036388">
    <property type="entry name" value="WH-like_DNA-bd_sf"/>
</dbReference>
<dbReference type="InterPro" id="IPR005650">
    <property type="entry name" value="BlaI_family"/>
</dbReference>
<evidence type="ECO:0000313" key="6">
    <source>
        <dbReference type="Proteomes" id="UP000002432"/>
    </source>
</evidence>
<dbReference type="EMBL" id="CP000360">
    <property type="protein sequence ID" value="ABF41854.1"/>
    <property type="molecule type" value="Genomic_DNA"/>
</dbReference>
<keyword evidence="3" id="KW-0238">DNA-binding</keyword>
<dbReference type="eggNOG" id="COG3682">
    <property type="taxonomic scope" value="Bacteria"/>
</dbReference>
<gene>
    <name evidence="5" type="ordered locus">Acid345_2853</name>
</gene>
<evidence type="ECO:0000256" key="3">
    <source>
        <dbReference type="ARBA" id="ARBA00023125"/>
    </source>
</evidence>
<dbReference type="AlphaFoldDB" id="Q1IMP6"/>
<reference evidence="5 6" key="1">
    <citation type="journal article" date="2009" name="Appl. Environ. Microbiol.">
        <title>Three genomes from the phylum Acidobacteria provide insight into the lifestyles of these microorganisms in soils.</title>
        <authorList>
            <person name="Ward N.L."/>
            <person name="Challacombe J.F."/>
            <person name="Janssen P.H."/>
            <person name="Henrissat B."/>
            <person name="Coutinho P.M."/>
            <person name="Wu M."/>
            <person name="Xie G."/>
            <person name="Haft D.H."/>
            <person name="Sait M."/>
            <person name="Badger J."/>
            <person name="Barabote R.D."/>
            <person name="Bradley B."/>
            <person name="Brettin T.S."/>
            <person name="Brinkac L.M."/>
            <person name="Bruce D."/>
            <person name="Creasy T."/>
            <person name="Daugherty S.C."/>
            <person name="Davidsen T.M."/>
            <person name="DeBoy R.T."/>
            <person name="Detter J.C."/>
            <person name="Dodson R.J."/>
            <person name="Durkin A.S."/>
            <person name="Ganapathy A."/>
            <person name="Gwinn-Giglio M."/>
            <person name="Han C.S."/>
            <person name="Khouri H."/>
            <person name="Kiss H."/>
            <person name="Kothari S.P."/>
            <person name="Madupu R."/>
            <person name="Nelson K.E."/>
            <person name="Nelson W.C."/>
            <person name="Paulsen I."/>
            <person name="Penn K."/>
            <person name="Ren Q."/>
            <person name="Rosovitz M.J."/>
            <person name="Selengut J.D."/>
            <person name="Shrivastava S."/>
            <person name="Sullivan S.A."/>
            <person name="Tapia R."/>
            <person name="Thompson L.S."/>
            <person name="Watkins K.L."/>
            <person name="Yang Q."/>
            <person name="Yu C."/>
            <person name="Zafar N."/>
            <person name="Zhou L."/>
            <person name="Kuske C.R."/>
        </authorList>
    </citation>
    <scope>NUCLEOTIDE SEQUENCE [LARGE SCALE GENOMIC DNA]</scope>
    <source>
        <strain evidence="5 6">Ellin345</strain>
    </source>
</reference>
<sequence length="148" mass="16929">MFQSLIGRLFTNEKTGRQHSLGELECAVLEQVWSQNEVTVNDVIAHIDRQLAYTTIMTTLDRLYRKGLLGRHKKGRAFVYNAACSKQEVQRGIARDLVNGISIDPLHSKRYLLSFLIESVDSKDAAILSKLEAEIREKRKQLQREDGE</sequence>
<dbReference type="Gene3D" id="1.10.10.10">
    <property type="entry name" value="Winged helix-like DNA-binding domain superfamily/Winged helix DNA-binding domain"/>
    <property type="match status" value="1"/>
</dbReference>
<dbReference type="KEGG" id="aba:Acid345_2853"/>
<evidence type="ECO:0000256" key="4">
    <source>
        <dbReference type="ARBA" id="ARBA00023163"/>
    </source>
</evidence>
<name>Q1IMP6_KORVE</name>
<dbReference type="InterPro" id="IPR036390">
    <property type="entry name" value="WH_DNA-bd_sf"/>
</dbReference>
<dbReference type="Proteomes" id="UP000002432">
    <property type="component" value="Chromosome"/>
</dbReference>
<proteinExistence type="inferred from homology"/>
<evidence type="ECO:0000313" key="5">
    <source>
        <dbReference type="EMBL" id="ABF41854.1"/>
    </source>
</evidence>
<dbReference type="RefSeq" id="WP_011523655.1">
    <property type="nucleotide sequence ID" value="NC_008009.1"/>
</dbReference>
<dbReference type="SUPFAM" id="SSF46785">
    <property type="entry name" value="Winged helix' DNA-binding domain"/>
    <property type="match status" value="1"/>
</dbReference>
<dbReference type="HOGENOM" id="CLU_119090_1_2_0"/>
<dbReference type="Pfam" id="PF03965">
    <property type="entry name" value="Penicillinase_R"/>
    <property type="match status" value="1"/>
</dbReference>
<dbReference type="GO" id="GO:0045892">
    <property type="term" value="P:negative regulation of DNA-templated transcription"/>
    <property type="evidence" value="ECO:0007669"/>
    <property type="project" value="InterPro"/>
</dbReference>
<evidence type="ECO:0000256" key="2">
    <source>
        <dbReference type="ARBA" id="ARBA00023015"/>
    </source>
</evidence>
<dbReference type="GO" id="GO:0003677">
    <property type="term" value="F:DNA binding"/>
    <property type="evidence" value="ECO:0007669"/>
    <property type="project" value="UniProtKB-KW"/>
</dbReference>
<keyword evidence="4" id="KW-0804">Transcription</keyword>
<accession>Q1IMP6</accession>
<keyword evidence="6" id="KW-1185">Reference proteome</keyword>
<comment type="similarity">
    <text evidence="1">Belongs to the BlaI transcriptional regulatory family.</text>
</comment>
<dbReference type="PIRSF" id="PIRSF019455">
    <property type="entry name" value="CopR_AtkY"/>
    <property type="match status" value="1"/>
</dbReference>
<dbReference type="EnsemblBacteria" id="ABF41854">
    <property type="protein sequence ID" value="ABF41854"/>
    <property type="gene ID" value="Acid345_2853"/>
</dbReference>
<dbReference type="STRING" id="204669.Acid345_2853"/>
<evidence type="ECO:0000256" key="1">
    <source>
        <dbReference type="ARBA" id="ARBA00011046"/>
    </source>
</evidence>
<organism evidence="5 6">
    <name type="scientific">Koribacter versatilis (strain Ellin345)</name>
    <dbReference type="NCBI Taxonomy" id="204669"/>
    <lineage>
        <taxon>Bacteria</taxon>
        <taxon>Pseudomonadati</taxon>
        <taxon>Acidobacteriota</taxon>
        <taxon>Terriglobia</taxon>
        <taxon>Terriglobales</taxon>
        <taxon>Candidatus Korobacteraceae</taxon>
        <taxon>Candidatus Korobacter</taxon>
    </lineage>
</organism>
<keyword evidence="2" id="KW-0805">Transcription regulation</keyword>
<protein>
    <submittedName>
        <fullName evidence="5">Transcriptional repressor, CopY family</fullName>
    </submittedName>
</protein>